<accession>A0A285QZJ3</accession>
<dbReference type="InterPro" id="IPR036249">
    <property type="entry name" value="Thioredoxin-like_sf"/>
</dbReference>
<proteinExistence type="inferred from homology"/>
<dbReference type="PANTHER" id="PTHR30041">
    <property type="entry name" value="ARSENATE REDUCTASE"/>
    <property type="match status" value="1"/>
</dbReference>
<evidence type="ECO:0000256" key="2">
    <source>
        <dbReference type="PROSITE-ProRule" id="PRU01282"/>
    </source>
</evidence>
<dbReference type="SUPFAM" id="SSF52833">
    <property type="entry name" value="Thioredoxin-like"/>
    <property type="match status" value="1"/>
</dbReference>
<gene>
    <name evidence="3" type="ORF">SAMN06297144_2450</name>
</gene>
<evidence type="ECO:0000313" key="3">
    <source>
        <dbReference type="EMBL" id="SOB87320.1"/>
    </source>
</evidence>
<evidence type="ECO:0000256" key="1">
    <source>
        <dbReference type="ARBA" id="ARBA00007198"/>
    </source>
</evidence>
<dbReference type="PROSITE" id="PS51353">
    <property type="entry name" value="ARSC"/>
    <property type="match status" value="1"/>
</dbReference>
<keyword evidence="4" id="KW-1185">Reference proteome</keyword>
<dbReference type="InterPro" id="IPR006660">
    <property type="entry name" value="Arsenate_reductase-like"/>
</dbReference>
<dbReference type="Gene3D" id="3.40.30.10">
    <property type="entry name" value="Glutaredoxin"/>
    <property type="match status" value="1"/>
</dbReference>
<sequence>MMTIYGIPNCETVRKARSWLAARGEAATFYDFRKDGITRDRLERWADAVGWDTLLNRKGTTFRTLSAEERAGADQRDGAIALMLAHPSLIKRPVVERGDAVHVGFSEERWATIFAD</sequence>
<dbReference type="AlphaFoldDB" id="A0A285QZJ3"/>
<dbReference type="CDD" id="cd03035">
    <property type="entry name" value="ArsC_Yffb"/>
    <property type="match status" value="1"/>
</dbReference>
<dbReference type="PANTHER" id="PTHR30041:SF8">
    <property type="entry name" value="PROTEIN YFFB"/>
    <property type="match status" value="1"/>
</dbReference>
<dbReference type="OrthoDB" id="9803749at2"/>
<comment type="similarity">
    <text evidence="1 2">Belongs to the ArsC family.</text>
</comment>
<dbReference type="NCBIfam" id="TIGR01617">
    <property type="entry name" value="arsC_related"/>
    <property type="match status" value="1"/>
</dbReference>
<evidence type="ECO:0000313" key="4">
    <source>
        <dbReference type="Proteomes" id="UP000219494"/>
    </source>
</evidence>
<dbReference type="Pfam" id="PF03960">
    <property type="entry name" value="ArsC"/>
    <property type="match status" value="1"/>
</dbReference>
<dbReference type="EMBL" id="OBMI01000003">
    <property type="protein sequence ID" value="SOB87320.1"/>
    <property type="molecule type" value="Genomic_DNA"/>
</dbReference>
<dbReference type="Proteomes" id="UP000219494">
    <property type="component" value="Unassembled WGS sequence"/>
</dbReference>
<dbReference type="InterPro" id="IPR006504">
    <property type="entry name" value="Tscrpt_reg_Spx/MgsR"/>
</dbReference>
<reference evidence="3 4" key="1">
    <citation type="submission" date="2017-07" db="EMBL/GenBank/DDBJ databases">
        <authorList>
            <person name="Sun Z.S."/>
            <person name="Albrecht U."/>
            <person name="Echele G."/>
            <person name="Lee C.C."/>
        </authorList>
    </citation>
    <scope>NUCLEOTIDE SEQUENCE [LARGE SCALE GENOMIC DNA]</scope>
    <source>
        <strain evidence="3 4">CGMCC 1.12672</strain>
    </source>
</reference>
<name>A0A285QZJ3_9SPHN</name>
<protein>
    <submittedName>
        <fullName evidence="3">Transcriptional regulator, Spx/MgsR family</fullName>
    </submittedName>
</protein>
<dbReference type="RefSeq" id="WP_097064345.1">
    <property type="nucleotide sequence ID" value="NZ_OBMI01000003.1"/>
</dbReference>
<organism evidence="3 4">
    <name type="scientific">Sphingomonas guangdongensis</name>
    <dbReference type="NCBI Taxonomy" id="1141890"/>
    <lineage>
        <taxon>Bacteria</taxon>
        <taxon>Pseudomonadati</taxon>
        <taxon>Pseudomonadota</taxon>
        <taxon>Alphaproteobacteria</taxon>
        <taxon>Sphingomonadales</taxon>
        <taxon>Sphingomonadaceae</taxon>
        <taxon>Sphingomonas</taxon>
    </lineage>
</organism>